<feature type="transmembrane region" description="Helical" evidence="1">
    <location>
        <begin position="56"/>
        <end position="77"/>
    </location>
</feature>
<dbReference type="EMBL" id="JBBMQU010000022">
    <property type="protein sequence ID" value="MEM5551593.1"/>
    <property type="molecule type" value="Genomic_DNA"/>
</dbReference>
<dbReference type="RefSeq" id="WP_342884036.1">
    <property type="nucleotide sequence ID" value="NZ_JBBMQU010000022.1"/>
</dbReference>
<name>A0ABU9U4W8_9GAMM</name>
<sequence>MKALAWFFLVIQLVVLLMTLKSHFYIYLLLFAINTFFLFFYSKHKYEGNVLFPLKIAFYLGLSILVIAIVFRFLFFLESLIK</sequence>
<keyword evidence="1" id="KW-0812">Transmembrane</keyword>
<organism evidence="2 3">
    <name type="scientific">Pseudoalteromonas neustonica</name>
    <dbReference type="NCBI Taxonomy" id="1840331"/>
    <lineage>
        <taxon>Bacteria</taxon>
        <taxon>Pseudomonadati</taxon>
        <taxon>Pseudomonadota</taxon>
        <taxon>Gammaproteobacteria</taxon>
        <taxon>Alteromonadales</taxon>
        <taxon>Pseudoalteromonadaceae</taxon>
        <taxon>Pseudoalteromonas</taxon>
    </lineage>
</organism>
<comment type="caution">
    <text evidence="2">The sequence shown here is derived from an EMBL/GenBank/DDBJ whole genome shotgun (WGS) entry which is preliminary data.</text>
</comment>
<dbReference type="Proteomes" id="UP001388366">
    <property type="component" value="Unassembled WGS sequence"/>
</dbReference>
<keyword evidence="3" id="KW-1185">Reference proteome</keyword>
<evidence type="ECO:0000256" key="1">
    <source>
        <dbReference type="SAM" id="Phobius"/>
    </source>
</evidence>
<evidence type="ECO:0000313" key="3">
    <source>
        <dbReference type="Proteomes" id="UP001388366"/>
    </source>
</evidence>
<evidence type="ECO:0000313" key="2">
    <source>
        <dbReference type="EMBL" id="MEM5551593.1"/>
    </source>
</evidence>
<proteinExistence type="predicted"/>
<accession>A0ABU9U4W8</accession>
<keyword evidence="1" id="KW-0472">Membrane</keyword>
<reference evidence="2 3" key="1">
    <citation type="submission" date="2024-03" db="EMBL/GenBank/DDBJ databases">
        <title>Community enrichment and isolation of bacterial strains for fucoidan degradation.</title>
        <authorList>
            <person name="Sichert A."/>
        </authorList>
    </citation>
    <scope>NUCLEOTIDE SEQUENCE [LARGE SCALE GENOMIC DNA]</scope>
    <source>
        <strain evidence="2 3">AS81</strain>
    </source>
</reference>
<protein>
    <submittedName>
        <fullName evidence="2">Uncharacterized protein</fullName>
    </submittedName>
</protein>
<gene>
    <name evidence="2" type="ORF">WNY63_12715</name>
</gene>
<feature type="transmembrane region" description="Helical" evidence="1">
    <location>
        <begin position="26"/>
        <end position="44"/>
    </location>
</feature>
<keyword evidence="1" id="KW-1133">Transmembrane helix</keyword>